<dbReference type="EMBL" id="QDEB01115112">
    <property type="protein sequence ID" value="RZB40881.1"/>
    <property type="molecule type" value="Genomic_DNA"/>
</dbReference>
<feature type="transmembrane region" description="Helical" evidence="9">
    <location>
        <begin position="782"/>
        <end position="801"/>
    </location>
</feature>
<feature type="domain" description="ABC transmembrane type-1" evidence="11">
    <location>
        <begin position="645"/>
        <end position="925"/>
    </location>
</feature>
<dbReference type="GO" id="GO:0016020">
    <property type="term" value="C:membrane"/>
    <property type="evidence" value="ECO:0007669"/>
    <property type="project" value="UniProtKB-SubCell"/>
</dbReference>
<evidence type="ECO:0000256" key="4">
    <source>
        <dbReference type="ARBA" id="ARBA00022737"/>
    </source>
</evidence>
<sequence>WELPIFLKGFKKELTEDDLYAPLKQYESKRLGDKLEQLWQEEEDFREHPSLWRALIRMFGLEFIVYGIVFYSVDVCVIILQPIFLNKLLDYFVPNQAAITEYQAYWYGSSIVLLSFLRVLVFHWTRLELSAFGMKVRVACCSLIYRRCLRLKKNMFRRVTVGQMVNLFSNDVNRFDLVFIFLHNLWTGPLEVVVTACYLDVTLVYMAKMISACRKRIATRTDNRIRLMNDILCGIKVIKMYTWEKPFEKLVAAARDLELNEIKIANLLRVLNYILAIFTVKLSLFICILLAVLNHPPLTAQYVYVTTYIYERVKMSMTVLFSLTLFQLSETRISVQRIQEFLTVDKSKRKNLVKKMKKSHKVTSGCILKSNVIDGELVGIYAENIRVRWDSSHSNDTLNNVTFSAFPGEVVGVIGAAGGGKSTLLQVILKEIPLMKGTLYVKGAVSYAAQEPWVFSASIRQNILFGEEMDEEKFRKVIKICGLEHDLSVFPYGEHTLVGERGVMLSGGQRARISLARAVYRDADIYLLDDPLSAVDVRVAEVIFSECVLGYLKDKCVVLVTHQLQFVKRMNRVYILENGKLIENGNYEELDCLQEGKNNLDADKSTILKKSDLPTLIKEHRSTGNVSKKIYKNYCLAGGSWFYNCMVIFSFIMIHVVLRNATEYFLNFWINLDPKQNFLSTDNCLYIYGALIVFLALMTLIGVYVFVTYITNASRNLHNGMFVRTLYGTMEFFNNHSSGRILNRFSKDIGFIDETIPLFLADTATSFLIFLGLNLLISTVNYWLIIPIIAMVIIFYCYNFVHQTTNRNVKRTEGIMRSPVFSHLTASLQGLTTIRAFNRQKMLEQEFDNHQDLHTSAFYLSLACYSSLGFWVDIICTIYIGLIILSFFLLGSDVHIGNVGLAITQSIVLVGTVQHGMKNWSNLDTQMTAVERVVEYRELAPEANEGNITPPESWPSDGTISFDSVSMRYSSDTSFVLEQVSFQINSGEKIGVVGRTGAGKTSLISVLFRLFNFEGKVTIDEVDTKSVPLNILRSKISTIPQEPVLFLGTLRKNLDPFEEFSDSQLWNALDEVELKKAVSDLPSGLDSAVSEGGSNFSVGQRQLLCLVRIMLRRTRIIVLDEATANVDFKTDKLIQSTIRNKFKDCTVLTIAHRLNTVMDSDRVLVMDNGRVVEFDDPRTLLKNPNGLFYEYLNRKDYN</sequence>
<dbReference type="InterPro" id="IPR011527">
    <property type="entry name" value="ABC1_TM_dom"/>
</dbReference>
<dbReference type="SMART" id="SM00382">
    <property type="entry name" value="AAA"/>
    <property type="match status" value="2"/>
</dbReference>
<evidence type="ECO:0000256" key="5">
    <source>
        <dbReference type="ARBA" id="ARBA00022741"/>
    </source>
</evidence>
<keyword evidence="2" id="KW-0813">Transport</keyword>
<dbReference type="OrthoDB" id="6712991at2759"/>
<dbReference type="InterPro" id="IPR017871">
    <property type="entry name" value="ABC_transporter-like_CS"/>
</dbReference>
<dbReference type="InterPro" id="IPR003439">
    <property type="entry name" value="ABC_transporter-like_ATP-bd"/>
</dbReference>
<protein>
    <submittedName>
        <fullName evidence="12">ABC tran domain containing protein</fullName>
    </submittedName>
</protein>
<gene>
    <name evidence="12" type="ORF">BDFB_007547</name>
</gene>
<feature type="domain" description="ABC transmembrane type-1" evidence="11">
    <location>
        <begin position="67"/>
        <end position="295"/>
    </location>
</feature>
<keyword evidence="4" id="KW-0677">Repeat</keyword>
<feature type="transmembrane region" description="Helical" evidence="9">
    <location>
        <begin position="104"/>
        <end position="125"/>
    </location>
</feature>
<feature type="transmembrane region" description="Helical" evidence="9">
    <location>
        <begin position="63"/>
        <end position="84"/>
    </location>
</feature>
<dbReference type="FunFam" id="3.40.50.300:FF:000163">
    <property type="entry name" value="Multidrug resistance-associated protein member 4"/>
    <property type="match status" value="1"/>
</dbReference>
<dbReference type="InterPro" id="IPR027417">
    <property type="entry name" value="P-loop_NTPase"/>
</dbReference>
<feature type="transmembrane region" description="Helical" evidence="9">
    <location>
        <begin position="270"/>
        <end position="293"/>
    </location>
</feature>
<dbReference type="FunFam" id="3.40.50.300:FF:000973">
    <property type="entry name" value="Multidrug resistance-associated protein 4"/>
    <property type="match status" value="1"/>
</dbReference>
<dbReference type="CDD" id="cd03250">
    <property type="entry name" value="ABCC_MRP_domain1"/>
    <property type="match status" value="1"/>
</dbReference>
<evidence type="ECO:0000256" key="6">
    <source>
        <dbReference type="ARBA" id="ARBA00022840"/>
    </source>
</evidence>
<evidence type="ECO:0000256" key="7">
    <source>
        <dbReference type="ARBA" id="ARBA00022989"/>
    </source>
</evidence>
<dbReference type="PROSITE" id="PS50893">
    <property type="entry name" value="ABC_TRANSPORTER_2"/>
    <property type="match status" value="2"/>
</dbReference>
<feature type="non-terminal residue" evidence="12">
    <location>
        <position position="1"/>
    </location>
</feature>
<dbReference type="FunFam" id="1.20.1560.10:FF:000014">
    <property type="entry name" value="Multidrug resistance-associated protein member 4"/>
    <property type="match status" value="1"/>
</dbReference>
<feature type="non-terminal residue" evidence="12">
    <location>
        <position position="1198"/>
    </location>
</feature>
<dbReference type="InterPro" id="IPR036640">
    <property type="entry name" value="ABC1_TM_sf"/>
</dbReference>
<comment type="caution">
    <text evidence="12">The sequence shown here is derived from an EMBL/GenBank/DDBJ whole genome shotgun (WGS) entry which is preliminary data.</text>
</comment>
<reference evidence="12 13" key="1">
    <citation type="submission" date="2017-03" db="EMBL/GenBank/DDBJ databases">
        <title>Genome of the blue death feigning beetle - Asbolus verrucosus.</title>
        <authorList>
            <person name="Rider S.D."/>
        </authorList>
    </citation>
    <scope>NUCLEOTIDE SEQUENCE [LARGE SCALE GENOMIC DNA]</scope>
    <source>
        <strain evidence="12">Butters</strain>
        <tissue evidence="12">Head and leg muscle</tissue>
    </source>
</reference>
<dbReference type="PANTHER" id="PTHR24223:SF448">
    <property type="entry name" value="FI20146P1-RELATED"/>
    <property type="match status" value="1"/>
</dbReference>
<organism evidence="12 13">
    <name type="scientific">Asbolus verrucosus</name>
    <name type="common">Desert ironclad beetle</name>
    <dbReference type="NCBI Taxonomy" id="1661398"/>
    <lineage>
        <taxon>Eukaryota</taxon>
        <taxon>Metazoa</taxon>
        <taxon>Ecdysozoa</taxon>
        <taxon>Arthropoda</taxon>
        <taxon>Hexapoda</taxon>
        <taxon>Insecta</taxon>
        <taxon>Pterygota</taxon>
        <taxon>Neoptera</taxon>
        <taxon>Endopterygota</taxon>
        <taxon>Coleoptera</taxon>
        <taxon>Polyphaga</taxon>
        <taxon>Cucujiformia</taxon>
        <taxon>Tenebrionidae</taxon>
        <taxon>Pimeliinae</taxon>
        <taxon>Asbolus</taxon>
    </lineage>
</organism>
<keyword evidence="6" id="KW-0067">ATP-binding</keyword>
<dbReference type="Pfam" id="PF00005">
    <property type="entry name" value="ABC_tran"/>
    <property type="match status" value="2"/>
</dbReference>
<name>A0A482VCP5_ASBVE</name>
<feature type="domain" description="ABC transporter" evidence="10">
    <location>
        <begin position="960"/>
        <end position="1193"/>
    </location>
</feature>
<dbReference type="Pfam" id="PF00664">
    <property type="entry name" value="ABC_membrane"/>
    <property type="match status" value="3"/>
</dbReference>
<evidence type="ECO:0000256" key="8">
    <source>
        <dbReference type="ARBA" id="ARBA00023136"/>
    </source>
</evidence>
<evidence type="ECO:0000256" key="2">
    <source>
        <dbReference type="ARBA" id="ARBA00022448"/>
    </source>
</evidence>
<dbReference type="AlphaFoldDB" id="A0A482VCP5"/>
<keyword evidence="8 9" id="KW-0472">Membrane</keyword>
<dbReference type="GO" id="GO:0005524">
    <property type="term" value="F:ATP binding"/>
    <property type="evidence" value="ECO:0007669"/>
    <property type="project" value="UniProtKB-KW"/>
</dbReference>
<dbReference type="GO" id="GO:0016887">
    <property type="term" value="F:ATP hydrolysis activity"/>
    <property type="evidence" value="ECO:0007669"/>
    <property type="project" value="InterPro"/>
</dbReference>
<comment type="subcellular location">
    <subcellularLocation>
        <location evidence="1">Membrane</location>
        <topology evidence="1">Multi-pass membrane protein</topology>
    </subcellularLocation>
</comment>
<dbReference type="Proteomes" id="UP000292052">
    <property type="component" value="Unassembled WGS sequence"/>
</dbReference>
<accession>A0A482VCP5</accession>
<evidence type="ECO:0000313" key="12">
    <source>
        <dbReference type="EMBL" id="RZB40881.1"/>
    </source>
</evidence>
<keyword evidence="7 9" id="KW-1133">Transmembrane helix</keyword>
<feature type="domain" description="ABC transporter" evidence="10">
    <location>
        <begin position="380"/>
        <end position="603"/>
    </location>
</feature>
<dbReference type="STRING" id="1661398.A0A482VCP5"/>
<feature type="transmembrane region" description="Helical" evidence="9">
    <location>
        <begin position="685"/>
        <end position="707"/>
    </location>
</feature>
<dbReference type="FunFam" id="1.20.1560.10:FF:000026">
    <property type="entry name" value="Multidrug resistance-associated protein lethal(2)03659"/>
    <property type="match status" value="1"/>
</dbReference>
<evidence type="ECO:0000259" key="11">
    <source>
        <dbReference type="PROSITE" id="PS50929"/>
    </source>
</evidence>
<dbReference type="GO" id="GO:0140359">
    <property type="term" value="F:ABC-type transporter activity"/>
    <property type="evidence" value="ECO:0007669"/>
    <property type="project" value="InterPro"/>
</dbReference>
<keyword evidence="3 9" id="KW-0812">Transmembrane</keyword>
<evidence type="ECO:0000259" key="10">
    <source>
        <dbReference type="PROSITE" id="PS50893"/>
    </source>
</evidence>
<dbReference type="InterPro" id="IPR050173">
    <property type="entry name" value="ABC_transporter_C-like"/>
</dbReference>
<dbReference type="InterPro" id="IPR003593">
    <property type="entry name" value="AAA+_ATPase"/>
</dbReference>
<evidence type="ECO:0000256" key="1">
    <source>
        <dbReference type="ARBA" id="ARBA00004141"/>
    </source>
</evidence>
<keyword evidence="13" id="KW-1185">Reference proteome</keyword>
<dbReference type="SUPFAM" id="SSF52540">
    <property type="entry name" value="P-loop containing nucleoside triphosphate hydrolases"/>
    <property type="match status" value="2"/>
</dbReference>
<feature type="transmembrane region" description="Helical" evidence="9">
    <location>
        <begin position="868"/>
        <end position="890"/>
    </location>
</feature>
<evidence type="ECO:0000256" key="9">
    <source>
        <dbReference type="SAM" id="Phobius"/>
    </source>
</evidence>
<dbReference type="Gene3D" id="1.20.1560.10">
    <property type="entry name" value="ABC transporter type 1, transmembrane domain"/>
    <property type="match status" value="2"/>
</dbReference>
<dbReference type="SUPFAM" id="SSF90123">
    <property type="entry name" value="ABC transporter transmembrane region"/>
    <property type="match status" value="2"/>
</dbReference>
<feature type="transmembrane region" description="Helical" evidence="9">
    <location>
        <begin position="634"/>
        <end position="658"/>
    </location>
</feature>
<dbReference type="Gene3D" id="3.40.50.300">
    <property type="entry name" value="P-loop containing nucleotide triphosphate hydrolases"/>
    <property type="match status" value="2"/>
</dbReference>
<dbReference type="InterPro" id="IPR044726">
    <property type="entry name" value="ABCC_6TM_D2"/>
</dbReference>
<dbReference type="PANTHER" id="PTHR24223">
    <property type="entry name" value="ATP-BINDING CASSETTE SUB-FAMILY C"/>
    <property type="match status" value="1"/>
</dbReference>
<dbReference type="CDD" id="cd03244">
    <property type="entry name" value="ABCC_MRP_domain2"/>
    <property type="match status" value="1"/>
</dbReference>
<evidence type="ECO:0000313" key="13">
    <source>
        <dbReference type="Proteomes" id="UP000292052"/>
    </source>
</evidence>
<dbReference type="PROSITE" id="PS00211">
    <property type="entry name" value="ABC_TRANSPORTER_1"/>
    <property type="match status" value="2"/>
</dbReference>
<dbReference type="PROSITE" id="PS50929">
    <property type="entry name" value="ABC_TM1F"/>
    <property type="match status" value="2"/>
</dbReference>
<dbReference type="CDD" id="cd18580">
    <property type="entry name" value="ABC_6TM_ABCC_D2"/>
    <property type="match status" value="1"/>
</dbReference>
<evidence type="ECO:0000256" key="3">
    <source>
        <dbReference type="ARBA" id="ARBA00022692"/>
    </source>
</evidence>
<keyword evidence="5" id="KW-0547">Nucleotide-binding</keyword>
<feature type="transmembrane region" description="Helical" evidence="9">
    <location>
        <begin position="313"/>
        <end position="329"/>
    </location>
</feature>
<proteinExistence type="predicted"/>
<feature type="transmembrane region" description="Helical" evidence="9">
    <location>
        <begin position="756"/>
        <end position="776"/>
    </location>
</feature>